<accession>A0A127M5J6</accession>
<dbReference type="KEGG" id="zal:AZF00_09380"/>
<gene>
    <name evidence="1" type="ORF">AZF00_09380</name>
</gene>
<reference evidence="1 2" key="1">
    <citation type="submission" date="2015-12" db="EMBL/GenBank/DDBJ databases">
        <authorList>
            <person name="Shamseldin A."/>
            <person name="Moawad H."/>
            <person name="Abd El-Rahim W.M."/>
            <person name="Sadowsky M.J."/>
        </authorList>
    </citation>
    <scope>NUCLEOTIDE SEQUENCE [LARGE SCALE GENOMIC DNA]</scope>
    <source>
        <strain evidence="1 2">SM2</strain>
    </source>
</reference>
<evidence type="ECO:0000313" key="2">
    <source>
        <dbReference type="Proteomes" id="UP000074119"/>
    </source>
</evidence>
<dbReference type="Proteomes" id="UP000074119">
    <property type="component" value="Chromosome"/>
</dbReference>
<protein>
    <recommendedName>
        <fullName evidence="3">Sulfotransferase</fullName>
    </recommendedName>
</protein>
<proteinExistence type="predicted"/>
<dbReference type="InterPro" id="IPR027417">
    <property type="entry name" value="P-loop_NTPase"/>
</dbReference>
<sequence>MNSQVESIATPAGPQAIPFYVEDLMTAARAETGLSDFGDLGFTTGLDVLCKSLRTEANLHEGGVIGQGQELLRLLINRLRYINDVKKHPEILQEKIIAPIVVVGLPRTGTSKLQRVMSGDPGVQRLDVWRLLNPAPFPDEEAGKPEGRIAFAKVVEDTFRTQFPGWMARHPMEAEEPDEELFIMEMSFESTVSAMLARAPTFFEYSMNCDPRPTYKILFEMMQYLQWQDGGSKGRPWIMKSPVHIGYMDILFEFFPDATVVHCHRDPLKTVPSFATTIQELRKTSTDQIDPVEVGHEWFDYWARLTDRYLAVRDKLPLDQIVDAKFEEICDDPLAVIKRIYQKAGRELTPEAIAGCTEYDSRRPANHWGEYSYTLEEYGLDAKEIRTRFAEYLKLFP</sequence>
<dbReference type="EMBL" id="CP014544">
    <property type="protein sequence ID" value="AMO68499.1"/>
    <property type="molecule type" value="Genomic_DNA"/>
</dbReference>
<dbReference type="SUPFAM" id="SSF52540">
    <property type="entry name" value="P-loop containing nucleoside triphosphate hydrolases"/>
    <property type="match status" value="1"/>
</dbReference>
<dbReference type="PANTHER" id="PTHR36451:SF1">
    <property type="entry name" value="OMEGA-HYDROXY-BETA-DIHYDROMENAQUINONE-9 SULFOTRANSFERASE STF3"/>
    <property type="match status" value="1"/>
</dbReference>
<dbReference type="Gene3D" id="3.40.50.300">
    <property type="entry name" value="P-loop containing nucleotide triphosphate hydrolases"/>
    <property type="match status" value="1"/>
</dbReference>
<evidence type="ECO:0000313" key="1">
    <source>
        <dbReference type="EMBL" id="AMO68499.1"/>
    </source>
</evidence>
<dbReference type="InterPro" id="IPR052736">
    <property type="entry name" value="Stf3_sulfotransferase"/>
</dbReference>
<evidence type="ECO:0008006" key="3">
    <source>
        <dbReference type="Google" id="ProtNLM"/>
    </source>
</evidence>
<dbReference type="Pfam" id="PF13469">
    <property type="entry name" value="Sulfotransfer_3"/>
    <property type="match status" value="1"/>
</dbReference>
<dbReference type="RefSeq" id="WP_008250097.1">
    <property type="nucleotide sequence ID" value="NZ_CP014544.1"/>
</dbReference>
<dbReference type="STRING" id="1470434.AZF00_09380"/>
<dbReference type="AlphaFoldDB" id="A0A127M5J6"/>
<dbReference type="PANTHER" id="PTHR36451">
    <property type="entry name" value="PAPS-DEPENDENT SULFOTRANSFERASE STF3"/>
    <property type="match status" value="1"/>
</dbReference>
<organism evidence="1 2">
    <name type="scientific">Zhongshania aliphaticivorans</name>
    <dbReference type="NCBI Taxonomy" id="1470434"/>
    <lineage>
        <taxon>Bacteria</taxon>
        <taxon>Pseudomonadati</taxon>
        <taxon>Pseudomonadota</taxon>
        <taxon>Gammaproteobacteria</taxon>
        <taxon>Cellvibrionales</taxon>
        <taxon>Spongiibacteraceae</taxon>
        <taxon>Zhongshania</taxon>
    </lineage>
</organism>
<name>A0A127M5J6_9GAMM</name>